<name>A0A4D4MGX6_STRAX</name>
<proteinExistence type="predicted"/>
<sequence length="64" mass="6820">MFCGVAAADDLDVSAWLLDVQNGPDRGVLHAPDCDEASKDASMLKLEPALDAAEKVGVRPRPDR</sequence>
<dbReference type="Proteomes" id="UP000302139">
    <property type="component" value="Unassembled WGS sequence"/>
</dbReference>
<evidence type="ECO:0000313" key="1">
    <source>
        <dbReference type="EMBL" id="GDY68509.1"/>
    </source>
</evidence>
<dbReference type="AlphaFoldDB" id="A0A4D4MGX6"/>
<evidence type="ECO:0000313" key="3">
    <source>
        <dbReference type="Proteomes" id="UP000299211"/>
    </source>
</evidence>
<reference evidence="2 3" key="1">
    <citation type="submission" date="2019-04" db="EMBL/GenBank/DDBJ databases">
        <title>Draft genome sequences of Streptomyces avermitilis ATCC 31267.</title>
        <authorList>
            <person name="Komaki H."/>
            <person name="Tamura T."/>
            <person name="Hosoyama A."/>
        </authorList>
    </citation>
    <scope>NUCLEOTIDE SEQUENCE [LARGE SCALE GENOMIC DNA]</scope>
    <source>
        <strain evidence="2 3">ATCC 31267</strain>
    </source>
</reference>
<reference evidence="1 4" key="2">
    <citation type="submission" date="2019-04" db="EMBL/GenBank/DDBJ databases">
        <title>Draft genome sequences of Streptomyces avermitilis NBRC 14893.</title>
        <authorList>
            <person name="Komaki H."/>
            <person name="Tamura T."/>
            <person name="Hosoyama A."/>
        </authorList>
    </citation>
    <scope>NUCLEOTIDE SEQUENCE [LARGE SCALE GENOMIC DNA]</scope>
    <source>
        <strain evidence="1 4">NBRC 14893</strain>
    </source>
</reference>
<accession>A0A4D4MGX6</accession>
<comment type="caution">
    <text evidence="2">The sequence shown here is derived from an EMBL/GenBank/DDBJ whole genome shotgun (WGS) entry which is preliminary data.</text>
</comment>
<dbReference type="EMBL" id="BJHX01000001">
    <property type="protein sequence ID" value="GDY68509.1"/>
    <property type="molecule type" value="Genomic_DNA"/>
</dbReference>
<evidence type="ECO:0000313" key="4">
    <source>
        <dbReference type="Proteomes" id="UP000302139"/>
    </source>
</evidence>
<dbReference type="Proteomes" id="UP000299211">
    <property type="component" value="Unassembled WGS sequence"/>
</dbReference>
<gene>
    <name evidence="1" type="ORF">SAV14893_079020</name>
    <name evidence="2" type="ORF">SAV31267_006010</name>
</gene>
<dbReference type="EMBL" id="BJHY01000001">
    <property type="protein sequence ID" value="GDY71116.1"/>
    <property type="molecule type" value="Genomic_DNA"/>
</dbReference>
<organism evidence="2 3">
    <name type="scientific">Streptomyces avermitilis</name>
    <dbReference type="NCBI Taxonomy" id="33903"/>
    <lineage>
        <taxon>Bacteria</taxon>
        <taxon>Bacillati</taxon>
        <taxon>Actinomycetota</taxon>
        <taxon>Actinomycetes</taxon>
        <taxon>Kitasatosporales</taxon>
        <taxon>Streptomycetaceae</taxon>
        <taxon>Streptomyces</taxon>
    </lineage>
</organism>
<protein>
    <submittedName>
        <fullName evidence="2">Uncharacterized protein</fullName>
    </submittedName>
</protein>
<evidence type="ECO:0000313" key="2">
    <source>
        <dbReference type="EMBL" id="GDY71116.1"/>
    </source>
</evidence>